<dbReference type="Proteomes" id="UP001150603">
    <property type="component" value="Unassembled WGS sequence"/>
</dbReference>
<keyword evidence="2" id="KW-1185">Reference proteome</keyword>
<gene>
    <name evidence="1" type="ORF">FBU59_000735</name>
</gene>
<accession>A0ACC1JG65</accession>
<evidence type="ECO:0000313" key="1">
    <source>
        <dbReference type="EMBL" id="KAJ1950316.1"/>
    </source>
</evidence>
<organism evidence="1 2">
    <name type="scientific">Linderina macrospora</name>
    <dbReference type="NCBI Taxonomy" id="4868"/>
    <lineage>
        <taxon>Eukaryota</taxon>
        <taxon>Fungi</taxon>
        <taxon>Fungi incertae sedis</taxon>
        <taxon>Zoopagomycota</taxon>
        <taxon>Kickxellomycotina</taxon>
        <taxon>Kickxellomycetes</taxon>
        <taxon>Kickxellales</taxon>
        <taxon>Kickxellaceae</taxon>
        <taxon>Linderina</taxon>
    </lineage>
</organism>
<name>A0ACC1JG65_9FUNG</name>
<sequence>MVPGNGLDYNVAQKKHAQVDCYLLSQPVHGYCTFHLRPVGLHKMAATFPSTAVGLPLHSI</sequence>
<protein>
    <submittedName>
        <fullName evidence="1">Uncharacterized protein</fullName>
    </submittedName>
</protein>
<proteinExistence type="predicted"/>
<dbReference type="EMBL" id="JANBPW010000232">
    <property type="protein sequence ID" value="KAJ1950316.1"/>
    <property type="molecule type" value="Genomic_DNA"/>
</dbReference>
<evidence type="ECO:0000313" key="2">
    <source>
        <dbReference type="Proteomes" id="UP001150603"/>
    </source>
</evidence>
<reference evidence="1" key="1">
    <citation type="submission" date="2022-07" db="EMBL/GenBank/DDBJ databases">
        <title>Phylogenomic reconstructions and comparative analyses of Kickxellomycotina fungi.</title>
        <authorList>
            <person name="Reynolds N.K."/>
            <person name="Stajich J.E."/>
            <person name="Barry K."/>
            <person name="Grigoriev I.V."/>
            <person name="Crous P."/>
            <person name="Smith M.E."/>
        </authorList>
    </citation>
    <scope>NUCLEOTIDE SEQUENCE</scope>
    <source>
        <strain evidence="1">NRRL 5244</strain>
    </source>
</reference>
<comment type="caution">
    <text evidence="1">The sequence shown here is derived from an EMBL/GenBank/DDBJ whole genome shotgun (WGS) entry which is preliminary data.</text>
</comment>